<dbReference type="SUPFAM" id="SSF53790">
    <property type="entry name" value="Tetrapyrrole methylase"/>
    <property type="match status" value="1"/>
</dbReference>
<evidence type="ECO:0000256" key="4">
    <source>
        <dbReference type="ARBA" id="ARBA00022679"/>
    </source>
</evidence>
<dbReference type="GO" id="GO:0032259">
    <property type="term" value="P:methylation"/>
    <property type="evidence" value="ECO:0007669"/>
    <property type="project" value="UniProtKB-KW"/>
</dbReference>
<dbReference type="AlphaFoldDB" id="A0A9D2BHA0"/>
<evidence type="ECO:0000256" key="2">
    <source>
        <dbReference type="ARBA" id="ARBA00022573"/>
    </source>
</evidence>
<gene>
    <name evidence="7" type="primary">cobJ</name>
    <name evidence="7" type="ORF">H9734_00295</name>
</gene>
<dbReference type="PANTHER" id="PTHR47036:SF1">
    <property type="entry name" value="COBALT-FACTOR III C(17)-METHYLTRANSFERASE-RELATED"/>
    <property type="match status" value="1"/>
</dbReference>
<dbReference type="EMBL" id="DXEK01000004">
    <property type="protein sequence ID" value="HIX76033.1"/>
    <property type="molecule type" value="Genomic_DNA"/>
</dbReference>
<dbReference type="NCBIfam" id="TIGR01466">
    <property type="entry name" value="cobJ_cbiH"/>
    <property type="match status" value="1"/>
</dbReference>
<comment type="pathway">
    <text evidence="1">Cofactor biosynthesis; adenosylcobalamin biosynthesis.</text>
</comment>
<dbReference type="InterPro" id="IPR014776">
    <property type="entry name" value="4pyrrole_Mease_sub2"/>
</dbReference>
<feature type="domain" description="NERD" evidence="6">
    <location>
        <begin position="194"/>
        <end position="243"/>
    </location>
</feature>
<evidence type="ECO:0000256" key="5">
    <source>
        <dbReference type="ARBA" id="ARBA00022691"/>
    </source>
</evidence>
<protein>
    <submittedName>
        <fullName evidence="7">Precorrin-3B C(17)-methyltransferase</fullName>
        <ecNumber evidence="7">2.1.1.131</ecNumber>
    </submittedName>
</protein>
<dbReference type="InterPro" id="IPR051810">
    <property type="entry name" value="Precorrin_MeTrfase"/>
</dbReference>
<dbReference type="Gene3D" id="3.30.950.10">
    <property type="entry name" value="Methyltransferase, Cobalt-precorrin-4 Transmethylase, Domain 2"/>
    <property type="match status" value="1"/>
</dbReference>
<dbReference type="InterPro" id="IPR035996">
    <property type="entry name" value="4pyrrol_Methylase_sf"/>
</dbReference>
<keyword evidence="3 7" id="KW-0489">Methyltransferase</keyword>
<dbReference type="InterPro" id="IPR000878">
    <property type="entry name" value="4pyrrol_Mease"/>
</dbReference>
<evidence type="ECO:0000313" key="7">
    <source>
        <dbReference type="EMBL" id="HIX76033.1"/>
    </source>
</evidence>
<dbReference type="PANTHER" id="PTHR47036">
    <property type="entry name" value="COBALT-FACTOR III C(17)-METHYLTRANSFERASE-RELATED"/>
    <property type="match status" value="1"/>
</dbReference>
<dbReference type="InterPro" id="IPR011528">
    <property type="entry name" value="NERD"/>
</dbReference>
<sequence>MNSIYVVGIGPGAYEKMTIEAAEALRDCDAIIGYTVYVDLVREHFPGKEFLTTPMRKEVDRCRMAFEKAEKGKKVAMICSGDAGVYGMAGLMLELGREYPDCEVKVIPGVTAATGGAAVLGAPLIHDFALISLSDLLTPWEKIEKRLRLAAEADFVICLYNPGSKKRADYLEKACRIMMESKSKDTVCGIVSQIGREGEAMRVLSLEELMKTPVDMFTTVFIGNSQTVEIDGRMVTPRGYRYE</sequence>
<reference evidence="7" key="2">
    <citation type="submission" date="2021-04" db="EMBL/GenBank/DDBJ databases">
        <authorList>
            <person name="Gilroy R."/>
        </authorList>
    </citation>
    <scope>NUCLEOTIDE SEQUENCE</scope>
    <source>
        <strain evidence="7">CHK183-1962</strain>
    </source>
</reference>
<proteinExistence type="predicted"/>
<keyword evidence="4 7" id="KW-0808">Transferase</keyword>
<dbReference type="CDD" id="cd11646">
    <property type="entry name" value="Precorrin_3B_C17_MT"/>
    <property type="match status" value="1"/>
</dbReference>
<keyword evidence="5" id="KW-0949">S-adenosyl-L-methionine</keyword>
<dbReference type="Gene3D" id="3.40.1010.10">
    <property type="entry name" value="Cobalt-precorrin-4 Transmethylase, Domain 1"/>
    <property type="match status" value="1"/>
</dbReference>
<dbReference type="EC" id="2.1.1.131" evidence="7"/>
<keyword evidence="2" id="KW-0169">Cobalamin biosynthesis</keyword>
<evidence type="ECO:0000313" key="8">
    <source>
        <dbReference type="Proteomes" id="UP000886890"/>
    </source>
</evidence>
<dbReference type="InterPro" id="IPR006363">
    <property type="entry name" value="Cbl_synth_CobJ/CibH_dom"/>
</dbReference>
<dbReference type="InterPro" id="IPR014777">
    <property type="entry name" value="4pyrrole_Mease_sub1"/>
</dbReference>
<comment type="caution">
    <text evidence="7">The sequence shown here is derived from an EMBL/GenBank/DDBJ whole genome shotgun (WGS) entry which is preliminary data.</text>
</comment>
<dbReference type="Proteomes" id="UP000886890">
    <property type="component" value="Unassembled WGS sequence"/>
</dbReference>
<name>A0A9D2BHA0_9FIRM</name>
<dbReference type="Pfam" id="PF00590">
    <property type="entry name" value="TP_methylase"/>
    <property type="match status" value="1"/>
</dbReference>
<dbReference type="PROSITE" id="PS50965">
    <property type="entry name" value="NERD"/>
    <property type="match status" value="1"/>
</dbReference>
<reference evidence="7" key="1">
    <citation type="journal article" date="2021" name="PeerJ">
        <title>Extensive microbial diversity within the chicken gut microbiome revealed by metagenomics and culture.</title>
        <authorList>
            <person name="Gilroy R."/>
            <person name="Ravi A."/>
            <person name="Getino M."/>
            <person name="Pursley I."/>
            <person name="Horton D.L."/>
            <person name="Alikhan N.F."/>
            <person name="Baker D."/>
            <person name="Gharbi K."/>
            <person name="Hall N."/>
            <person name="Watson M."/>
            <person name="Adriaenssens E.M."/>
            <person name="Foster-Nyarko E."/>
            <person name="Jarju S."/>
            <person name="Secka A."/>
            <person name="Antonio M."/>
            <person name="Oren A."/>
            <person name="Chaudhuri R.R."/>
            <person name="La Ragione R."/>
            <person name="Hildebrand F."/>
            <person name="Pallen M.J."/>
        </authorList>
    </citation>
    <scope>NUCLEOTIDE SEQUENCE</scope>
    <source>
        <strain evidence="7">CHK183-1962</strain>
    </source>
</reference>
<dbReference type="GO" id="GO:0009236">
    <property type="term" value="P:cobalamin biosynthetic process"/>
    <property type="evidence" value="ECO:0007669"/>
    <property type="project" value="UniProtKB-KW"/>
</dbReference>
<organism evidence="7 8">
    <name type="scientific">Candidatus Fusicatenibacter merdavium</name>
    <dbReference type="NCBI Taxonomy" id="2838600"/>
    <lineage>
        <taxon>Bacteria</taxon>
        <taxon>Bacillati</taxon>
        <taxon>Bacillota</taxon>
        <taxon>Clostridia</taxon>
        <taxon>Lachnospirales</taxon>
        <taxon>Lachnospiraceae</taxon>
        <taxon>Fusicatenibacter</taxon>
    </lineage>
</organism>
<evidence type="ECO:0000259" key="6">
    <source>
        <dbReference type="PROSITE" id="PS50965"/>
    </source>
</evidence>
<evidence type="ECO:0000256" key="1">
    <source>
        <dbReference type="ARBA" id="ARBA00004953"/>
    </source>
</evidence>
<accession>A0A9D2BHA0</accession>
<evidence type="ECO:0000256" key="3">
    <source>
        <dbReference type="ARBA" id="ARBA00022603"/>
    </source>
</evidence>
<dbReference type="GO" id="GO:0030789">
    <property type="term" value="F:precorrin-3B C17-methyltransferase activity"/>
    <property type="evidence" value="ECO:0007669"/>
    <property type="project" value="UniProtKB-EC"/>
</dbReference>